<reference evidence="1" key="2">
    <citation type="submission" date="2021-04" db="EMBL/GenBank/DDBJ databases">
        <authorList>
            <person name="Gilroy R."/>
        </authorList>
    </citation>
    <scope>NUCLEOTIDE SEQUENCE</scope>
    <source>
        <strain evidence="1">CHK179-28034</strain>
    </source>
</reference>
<dbReference type="AlphaFoldDB" id="A0A9D2EM05"/>
<sequence length="100" mass="11033">MKYLVLTGGDEAPGEVFAEENAGFFCTFLSENVEEICIVIGASGLEAFVKGIEKSGMIVAINSDKDALIFNCSDYGIVQKYQDFVRQYRKEVSSSEFSTH</sequence>
<name>A0A9D2EM05_9FIRM</name>
<evidence type="ECO:0000313" key="2">
    <source>
        <dbReference type="Proteomes" id="UP000824049"/>
    </source>
</evidence>
<dbReference type="Proteomes" id="UP000824049">
    <property type="component" value="Unassembled WGS sequence"/>
</dbReference>
<protein>
    <submittedName>
        <fullName evidence="1">Uncharacterized protein</fullName>
    </submittedName>
</protein>
<proteinExistence type="predicted"/>
<dbReference type="SUPFAM" id="SSF52467">
    <property type="entry name" value="DHS-like NAD/FAD-binding domain"/>
    <property type="match status" value="1"/>
</dbReference>
<accession>A0A9D2EM05</accession>
<evidence type="ECO:0000313" key="1">
    <source>
        <dbReference type="EMBL" id="HIZ39796.1"/>
    </source>
</evidence>
<gene>
    <name evidence="1" type="ORF">H9968_07710</name>
</gene>
<organism evidence="1 2">
    <name type="scientific">Candidatus Anaerobutyricum stercoris</name>
    <dbReference type="NCBI Taxonomy" id="2838457"/>
    <lineage>
        <taxon>Bacteria</taxon>
        <taxon>Bacillati</taxon>
        <taxon>Bacillota</taxon>
        <taxon>Clostridia</taxon>
        <taxon>Lachnospirales</taxon>
        <taxon>Lachnospiraceae</taxon>
        <taxon>Anaerobutyricum</taxon>
    </lineage>
</organism>
<dbReference type="Gene3D" id="3.40.50.1220">
    <property type="entry name" value="TPP-binding domain"/>
    <property type="match status" value="1"/>
</dbReference>
<comment type="caution">
    <text evidence="1">The sequence shown here is derived from an EMBL/GenBank/DDBJ whole genome shotgun (WGS) entry which is preliminary data.</text>
</comment>
<dbReference type="InterPro" id="IPR029035">
    <property type="entry name" value="DHS-like_NAD/FAD-binding_dom"/>
</dbReference>
<dbReference type="EMBL" id="DXBR01000068">
    <property type="protein sequence ID" value="HIZ39796.1"/>
    <property type="molecule type" value="Genomic_DNA"/>
</dbReference>
<reference evidence="1" key="1">
    <citation type="journal article" date="2021" name="PeerJ">
        <title>Extensive microbial diversity within the chicken gut microbiome revealed by metagenomics and culture.</title>
        <authorList>
            <person name="Gilroy R."/>
            <person name="Ravi A."/>
            <person name="Getino M."/>
            <person name="Pursley I."/>
            <person name="Horton D.L."/>
            <person name="Alikhan N.F."/>
            <person name="Baker D."/>
            <person name="Gharbi K."/>
            <person name="Hall N."/>
            <person name="Watson M."/>
            <person name="Adriaenssens E.M."/>
            <person name="Foster-Nyarko E."/>
            <person name="Jarju S."/>
            <person name="Secka A."/>
            <person name="Antonio M."/>
            <person name="Oren A."/>
            <person name="Chaudhuri R.R."/>
            <person name="La Ragione R."/>
            <person name="Hildebrand F."/>
            <person name="Pallen M.J."/>
        </authorList>
    </citation>
    <scope>NUCLEOTIDE SEQUENCE</scope>
    <source>
        <strain evidence="1">CHK179-28034</strain>
    </source>
</reference>